<evidence type="ECO:0000256" key="2">
    <source>
        <dbReference type="ARBA" id="ARBA00022475"/>
    </source>
</evidence>
<dbReference type="EMBL" id="CP043424">
    <property type="protein sequence ID" value="QIW12751.1"/>
    <property type="molecule type" value="Genomic_DNA"/>
</dbReference>
<dbReference type="Proteomes" id="UP000251120">
    <property type="component" value="Chromosome"/>
</dbReference>
<evidence type="ECO:0000313" key="7">
    <source>
        <dbReference type="EMBL" id="AXA34504.1"/>
    </source>
</evidence>
<name>A0A2Z4Y0C4_9GAMM</name>
<dbReference type="Pfam" id="PF03631">
    <property type="entry name" value="Virul_fac_BrkB"/>
    <property type="match status" value="1"/>
</dbReference>
<dbReference type="PANTHER" id="PTHR30213:SF0">
    <property type="entry name" value="UPF0761 MEMBRANE PROTEIN YIHY"/>
    <property type="match status" value="1"/>
</dbReference>
<evidence type="ECO:0000313" key="9">
    <source>
        <dbReference type="Proteomes" id="UP000251120"/>
    </source>
</evidence>
<feature type="transmembrane region" description="Helical" evidence="6">
    <location>
        <begin position="99"/>
        <end position="118"/>
    </location>
</feature>
<evidence type="ECO:0000256" key="5">
    <source>
        <dbReference type="ARBA" id="ARBA00023136"/>
    </source>
</evidence>
<evidence type="ECO:0000256" key="1">
    <source>
        <dbReference type="ARBA" id="ARBA00004651"/>
    </source>
</evidence>
<evidence type="ECO:0000313" key="8">
    <source>
        <dbReference type="EMBL" id="QIW12751.1"/>
    </source>
</evidence>
<keyword evidence="2" id="KW-1003">Cell membrane</keyword>
<keyword evidence="5 6" id="KW-0472">Membrane</keyword>
<feature type="transmembrane region" description="Helical" evidence="6">
    <location>
        <begin position="177"/>
        <end position="195"/>
    </location>
</feature>
<feature type="transmembrane region" description="Helical" evidence="6">
    <location>
        <begin position="238"/>
        <end position="267"/>
    </location>
</feature>
<keyword evidence="3 6" id="KW-0812">Transmembrane</keyword>
<evidence type="ECO:0000313" key="10">
    <source>
        <dbReference type="Proteomes" id="UP000681131"/>
    </source>
</evidence>
<reference evidence="8 10" key="2">
    <citation type="submission" date="2019-08" db="EMBL/GenBank/DDBJ databases">
        <title>Complete genome sequences of Francisella adeliensis (FSC1325 and FSC1326).</title>
        <authorList>
            <person name="Ohrman C."/>
            <person name="Uneklint I."/>
            <person name="Vallesi A."/>
            <person name="Karlsson L."/>
            <person name="Sjodin A."/>
        </authorList>
    </citation>
    <scope>NUCLEOTIDE SEQUENCE [LARGE SCALE GENOMIC DNA]</scope>
    <source>
        <strain evidence="8 10">FSC1325</strain>
    </source>
</reference>
<feature type="transmembrane region" description="Helical" evidence="6">
    <location>
        <begin position="33"/>
        <end position="56"/>
    </location>
</feature>
<accession>A0A2Z4Y0C4</accession>
<evidence type="ECO:0000256" key="4">
    <source>
        <dbReference type="ARBA" id="ARBA00022989"/>
    </source>
</evidence>
<proteinExistence type="predicted"/>
<dbReference type="OrthoDB" id="9808671at2"/>
<comment type="subcellular location">
    <subcellularLocation>
        <location evidence="1">Cell membrane</location>
        <topology evidence="1">Multi-pass membrane protein</topology>
    </subcellularLocation>
</comment>
<gene>
    <name evidence="7" type="ORF">CDH04_08895</name>
    <name evidence="8" type="ORF">FZC43_08900</name>
</gene>
<sequence length="403" mass="46483">MFDIKLYKKYLPVFKNYWIWVIKEYLRKDCPTVAASMTLASLFAIVPTFFIIINILNTFNVFNHLSGEIQQFLFSNMLPDTANTVQQYIVSISSKMTTLPVTSVFVLLIVIFMMIKRLEKTLNKIFYVKKQRSLVQSLLVYWALMSMGPLLLGFIFISSTYVLSMTFYFKDVGLEQYLLSALSLMFLTGGFFVVYKILPNTKISSSIALASAFMIAIVFTVAKKIFSLYMIYVPTYSVIYGSLSLIPIFILWVYLTWHITLLGSVMIRAIQYMKITFDFKREVKNDDLSISINMLSELYKAQKDLSNGVSIDDLYKRLDIADYDKIKSILYTLEEQNIVRIGAHDICYLNCDVFDLSLRKIYIAFNPTLSLKNSCVTALNTVKSDLYQDLDIKLYDCFKTEGD</sequence>
<dbReference type="RefSeq" id="WP_112870681.1">
    <property type="nucleotide sequence ID" value="NZ_CP021781.1"/>
</dbReference>
<dbReference type="EMBL" id="CP021781">
    <property type="protein sequence ID" value="AXA34504.1"/>
    <property type="molecule type" value="Genomic_DNA"/>
</dbReference>
<dbReference type="KEGG" id="fad:CDH04_08895"/>
<feature type="transmembrane region" description="Helical" evidence="6">
    <location>
        <begin position="207"/>
        <end position="232"/>
    </location>
</feature>
<dbReference type="AlphaFoldDB" id="A0A2Z4Y0C4"/>
<protein>
    <submittedName>
        <fullName evidence="8">YihY family inner membrane protein</fullName>
    </submittedName>
</protein>
<dbReference type="PANTHER" id="PTHR30213">
    <property type="entry name" value="INNER MEMBRANE PROTEIN YHJD"/>
    <property type="match status" value="1"/>
</dbReference>
<evidence type="ECO:0000256" key="6">
    <source>
        <dbReference type="SAM" id="Phobius"/>
    </source>
</evidence>
<keyword evidence="10" id="KW-1185">Reference proteome</keyword>
<feature type="transmembrane region" description="Helical" evidence="6">
    <location>
        <begin position="138"/>
        <end position="157"/>
    </location>
</feature>
<dbReference type="Proteomes" id="UP000681131">
    <property type="component" value="Chromosome"/>
</dbReference>
<dbReference type="GO" id="GO:0005886">
    <property type="term" value="C:plasma membrane"/>
    <property type="evidence" value="ECO:0007669"/>
    <property type="project" value="UniProtKB-SubCell"/>
</dbReference>
<keyword evidence="4 6" id="KW-1133">Transmembrane helix</keyword>
<organism evidence="7 9">
    <name type="scientific">Francisella adeliensis</name>
    <dbReference type="NCBI Taxonomy" id="2007306"/>
    <lineage>
        <taxon>Bacteria</taxon>
        <taxon>Pseudomonadati</taxon>
        <taxon>Pseudomonadota</taxon>
        <taxon>Gammaproteobacteria</taxon>
        <taxon>Thiotrichales</taxon>
        <taxon>Francisellaceae</taxon>
        <taxon>Francisella</taxon>
    </lineage>
</organism>
<reference evidence="7 9" key="1">
    <citation type="submission" date="2017-06" db="EMBL/GenBank/DDBJ databases">
        <title>Complete genome of Francisella adeliensis.</title>
        <authorList>
            <person name="Vallesi A."/>
            <person name="Sjodin A."/>
        </authorList>
    </citation>
    <scope>NUCLEOTIDE SEQUENCE [LARGE SCALE GENOMIC DNA]</scope>
    <source>
        <strain evidence="7 9">FDC440</strain>
    </source>
</reference>
<evidence type="ECO:0000256" key="3">
    <source>
        <dbReference type="ARBA" id="ARBA00022692"/>
    </source>
</evidence>
<dbReference type="InterPro" id="IPR017039">
    <property type="entry name" value="Virul_fac_BrkB"/>
</dbReference>
<dbReference type="NCBIfam" id="TIGR00765">
    <property type="entry name" value="yihY_not_rbn"/>
    <property type="match status" value="1"/>
</dbReference>